<feature type="binding site" evidence="7">
    <location>
        <position position="284"/>
    </location>
    <ligand>
        <name>substrate</name>
    </ligand>
</feature>
<comment type="pathway">
    <text evidence="7">Cofactor biosynthesis; pyridoxine 5'-phosphate biosynthesis; pyridoxine 5'-phosphate from D-erythrose 4-phosphate: step 4/5.</text>
</comment>
<dbReference type="InterPro" id="IPR037510">
    <property type="entry name" value="PdxA"/>
</dbReference>
<evidence type="ECO:0000256" key="6">
    <source>
        <dbReference type="ARBA" id="ARBA00023096"/>
    </source>
</evidence>
<comment type="function">
    <text evidence="7">Catalyzes the NAD(P)-dependent oxidation of 4-(phosphooxy)-L-threonine (HTP) into 2-amino-3-oxo-4-(phosphooxy)butyric acid which spontaneously decarboxylates to form 3-amino-2-oxopropyl phosphate (AHAP).</text>
</comment>
<keyword evidence="2 7" id="KW-0479">Metal-binding</keyword>
<dbReference type="Pfam" id="PF04166">
    <property type="entry name" value="PdxA"/>
    <property type="match status" value="1"/>
</dbReference>
<evidence type="ECO:0000256" key="5">
    <source>
        <dbReference type="ARBA" id="ARBA00023027"/>
    </source>
</evidence>
<comment type="cofactor">
    <cofactor evidence="7">
        <name>Zn(2+)</name>
        <dbReference type="ChEBI" id="CHEBI:29105"/>
    </cofactor>
    <cofactor evidence="7">
        <name>Mg(2+)</name>
        <dbReference type="ChEBI" id="CHEBI:18420"/>
    </cofactor>
    <cofactor evidence="7">
        <name>Co(2+)</name>
        <dbReference type="ChEBI" id="CHEBI:48828"/>
    </cofactor>
    <text evidence="7">Binds 1 divalent metal cation per subunit. Can use ions such as Zn(2+), Mg(2+) or Co(2+).</text>
</comment>
<keyword evidence="7" id="KW-0170">Cobalt</keyword>
<accession>A0ABX1CGJ3</accession>
<feature type="binding site" evidence="7">
    <location>
        <position position="275"/>
    </location>
    <ligand>
        <name>substrate</name>
    </ligand>
</feature>
<keyword evidence="9" id="KW-1185">Reference proteome</keyword>
<evidence type="ECO:0000313" key="8">
    <source>
        <dbReference type="EMBL" id="NJR77134.1"/>
    </source>
</evidence>
<comment type="catalytic activity">
    <reaction evidence="7">
        <text>4-(phosphooxy)-L-threonine + NAD(+) = 3-amino-2-oxopropyl phosphate + CO2 + NADH</text>
        <dbReference type="Rhea" id="RHEA:32275"/>
        <dbReference type="ChEBI" id="CHEBI:16526"/>
        <dbReference type="ChEBI" id="CHEBI:57279"/>
        <dbReference type="ChEBI" id="CHEBI:57540"/>
        <dbReference type="ChEBI" id="CHEBI:57945"/>
        <dbReference type="ChEBI" id="CHEBI:58452"/>
        <dbReference type="EC" id="1.1.1.262"/>
    </reaction>
</comment>
<comment type="miscellaneous">
    <text evidence="7">The active site is located at the dimer interface.</text>
</comment>
<comment type="subcellular location">
    <subcellularLocation>
        <location evidence="7">Cytoplasm</location>
    </subcellularLocation>
</comment>
<comment type="caution">
    <text evidence="7">Lacks conserved residue(s) required for the propagation of feature annotation.</text>
</comment>
<keyword evidence="6 7" id="KW-0664">Pyridoxine biosynthesis</keyword>
<keyword evidence="7" id="KW-0862">Zinc</keyword>
<feature type="binding site" evidence="7">
    <location>
        <position position="136"/>
    </location>
    <ligand>
        <name>substrate</name>
    </ligand>
</feature>
<feature type="binding site" evidence="7">
    <location>
        <position position="212"/>
    </location>
    <ligand>
        <name>a divalent metal cation</name>
        <dbReference type="ChEBI" id="CHEBI:60240"/>
        <note>ligand shared between dimeric partners</note>
    </ligand>
</feature>
<dbReference type="NCBIfam" id="NF003699">
    <property type="entry name" value="PRK05312.1"/>
    <property type="match status" value="1"/>
</dbReference>
<feature type="binding site" evidence="7">
    <location>
        <position position="267"/>
    </location>
    <ligand>
        <name>a divalent metal cation</name>
        <dbReference type="ChEBI" id="CHEBI:60240"/>
        <note>ligand shared between dimeric partners</note>
    </ligand>
</feature>
<evidence type="ECO:0000256" key="2">
    <source>
        <dbReference type="ARBA" id="ARBA00022723"/>
    </source>
</evidence>
<gene>
    <name evidence="7 8" type="primary">pdxA</name>
    <name evidence="8" type="ORF">HBH26_00710</name>
</gene>
<sequence>MTTNDRPIVVSMGDPAGIGPEVIARAWDARAAHALPPFVVVGDPRAIAAAWRGPVARVASPAEAVAAFPSALPVLAIEAGGAIVPGAPDADGARMALDALGLAVGLARSAAARALVTGPVAKAQLYAIGFTQPGQTEFVADRCGIARENAVMMLAGPGLRVVPLTVHVPLADVPRLLTTELIVARARVTARALRRDFGIAAPRLAIAGLNPHAGENGALGREEIDVIAPAVAQLLDEGLDVVGPLAADTMFHARARAGYDAALCAYHDQALVPLKALHFDEGVNMTLGLPIVRTSPDHGTAFALAGRGEAEAGPTIAAIAMAHAAATARETG</sequence>
<comment type="subunit">
    <text evidence="7">Homodimer.</text>
</comment>
<dbReference type="EC" id="1.1.1.262" evidence="7"/>
<reference evidence="8 9" key="1">
    <citation type="submission" date="2020-03" db="EMBL/GenBank/DDBJ databases">
        <authorList>
            <person name="Wang L."/>
            <person name="He N."/>
            <person name="Li Y."/>
            <person name="Fang Y."/>
            <person name="Zhang F."/>
        </authorList>
    </citation>
    <scope>NUCLEOTIDE SEQUENCE [LARGE SCALE GENOMIC DNA]</scope>
    <source>
        <strain evidence="8 9">36D10-4-7</strain>
    </source>
</reference>
<dbReference type="PANTHER" id="PTHR30004:SF6">
    <property type="entry name" value="D-THREONATE 4-PHOSPHATE DEHYDROGENASE"/>
    <property type="match status" value="1"/>
</dbReference>
<keyword evidence="5 7" id="KW-0520">NAD</keyword>
<name>A0ABX1CGJ3_9SPHN</name>
<proteinExistence type="inferred from homology"/>
<keyword evidence="3 7" id="KW-0521">NADP</keyword>
<protein>
    <recommendedName>
        <fullName evidence="7">4-hydroxythreonine-4-phosphate dehydrogenase</fullName>
        <ecNumber evidence="7">1.1.1.262</ecNumber>
    </recommendedName>
    <alternativeName>
        <fullName evidence="7">4-(phosphohydroxy)-L-threonine dehydrogenase</fullName>
    </alternativeName>
</protein>
<dbReference type="NCBIfam" id="TIGR00557">
    <property type="entry name" value="pdxA"/>
    <property type="match status" value="1"/>
</dbReference>
<dbReference type="InterPro" id="IPR005255">
    <property type="entry name" value="PdxA_fam"/>
</dbReference>
<comment type="caution">
    <text evidence="8">The sequence shown here is derived from an EMBL/GenBank/DDBJ whole genome shotgun (WGS) entry which is preliminary data.</text>
</comment>
<dbReference type="SUPFAM" id="SSF53659">
    <property type="entry name" value="Isocitrate/Isopropylmalate dehydrogenase-like"/>
    <property type="match status" value="1"/>
</dbReference>
<dbReference type="GO" id="GO:0050570">
    <property type="term" value="F:4-hydroxythreonine-4-phosphate dehydrogenase activity"/>
    <property type="evidence" value="ECO:0007669"/>
    <property type="project" value="UniProtKB-EC"/>
</dbReference>
<feature type="binding site" evidence="7">
    <location>
        <position position="293"/>
    </location>
    <ligand>
        <name>substrate</name>
    </ligand>
</feature>
<evidence type="ECO:0000256" key="4">
    <source>
        <dbReference type="ARBA" id="ARBA00023002"/>
    </source>
</evidence>
<dbReference type="PANTHER" id="PTHR30004">
    <property type="entry name" value="4-HYDROXYTHREONINE-4-PHOSPHATE DEHYDROGENASE"/>
    <property type="match status" value="1"/>
</dbReference>
<evidence type="ECO:0000256" key="1">
    <source>
        <dbReference type="ARBA" id="ARBA00022490"/>
    </source>
</evidence>
<dbReference type="Proteomes" id="UP000732399">
    <property type="component" value="Unassembled WGS sequence"/>
</dbReference>
<keyword evidence="1 7" id="KW-0963">Cytoplasm</keyword>
<feature type="binding site" evidence="7">
    <location>
        <position position="167"/>
    </location>
    <ligand>
        <name>a divalent metal cation</name>
        <dbReference type="ChEBI" id="CHEBI:60240"/>
        <note>ligand shared between dimeric partners</note>
    </ligand>
</feature>
<evidence type="ECO:0000256" key="7">
    <source>
        <dbReference type="HAMAP-Rule" id="MF_00536"/>
    </source>
</evidence>
<evidence type="ECO:0000256" key="3">
    <source>
        <dbReference type="ARBA" id="ARBA00022857"/>
    </source>
</evidence>
<comment type="similarity">
    <text evidence="7">Belongs to the PdxA family.</text>
</comment>
<keyword evidence="4 7" id="KW-0560">Oxidoreductase</keyword>
<evidence type="ECO:0000313" key="9">
    <source>
        <dbReference type="Proteomes" id="UP000732399"/>
    </source>
</evidence>
<dbReference type="Gene3D" id="3.40.718.10">
    <property type="entry name" value="Isopropylmalate Dehydrogenase"/>
    <property type="match status" value="1"/>
</dbReference>
<dbReference type="EMBL" id="JAAVJH010000001">
    <property type="protein sequence ID" value="NJR77134.1"/>
    <property type="molecule type" value="Genomic_DNA"/>
</dbReference>
<dbReference type="HAMAP" id="MF_00536">
    <property type="entry name" value="PdxA"/>
    <property type="match status" value="1"/>
</dbReference>
<keyword evidence="7" id="KW-0460">Magnesium</keyword>
<organism evidence="8 9">
    <name type="scientific">Sphingomonas corticis</name>
    <dbReference type="NCBI Taxonomy" id="2722791"/>
    <lineage>
        <taxon>Bacteria</taxon>
        <taxon>Pseudomonadati</taxon>
        <taxon>Pseudomonadota</taxon>
        <taxon>Alphaproteobacteria</taxon>
        <taxon>Sphingomonadales</taxon>
        <taxon>Sphingomonadaceae</taxon>
        <taxon>Sphingomonas</taxon>
    </lineage>
</organism>
<dbReference type="RefSeq" id="WP_168132641.1">
    <property type="nucleotide sequence ID" value="NZ_JAAVJH010000001.1"/>
</dbReference>